<evidence type="ECO:0000256" key="6">
    <source>
        <dbReference type="SAM" id="MobiDB-lite"/>
    </source>
</evidence>
<organism evidence="8 9">
    <name type="scientific">Talaromyces atroroseus</name>
    <dbReference type="NCBI Taxonomy" id="1441469"/>
    <lineage>
        <taxon>Eukaryota</taxon>
        <taxon>Fungi</taxon>
        <taxon>Dikarya</taxon>
        <taxon>Ascomycota</taxon>
        <taxon>Pezizomycotina</taxon>
        <taxon>Eurotiomycetes</taxon>
        <taxon>Eurotiomycetidae</taxon>
        <taxon>Eurotiales</taxon>
        <taxon>Trichocomaceae</taxon>
        <taxon>Talaromyces</taxon>
        <taxon>Talaromyces sect. Trachyspermi</taxon>
    </lineage>
</organism>
<keyword evidence="5" id="KW-0175">Coiled coil</keyword>
<dbReference type="CDD" id="cd12148">
    <property type="entry name" value="fungal_TF_MHR"/>
    <property type="match status" value="1"/>
</dbReference>
<feature type="coiled-coil region" evidence="5">
    <location>
        <begin position="58"/>
        <end position="85"/>
    </location>
</feature>
<gene>
    <name evidence="8" type="ORF">UA08_08746</name>
</gene>
<dbReference type="PANTHER" id="PTHR46910:SF3">
    <property type="entry name" value="HALOTOLERANCE PROTEIN 9-RELATED"/>
    <property type="match status" value="1"/>
</dbReference>
<dbReference type="GO" id="GO:0006351">
    <property type="term" value="P:DNA-templated transcription"/>
    <property type="evidence" value="ECO:0007669"/>
    <property type="project" value="InterPro"/>
</dbReference>
<dbReference type="OrthoDB" id="4223075at2759"/>
<evidence type="ECO:0000256" key="5">
    <source>
        <dbReference type="SAM" id="Coils"/>
    </source>
</evidence>
<comment type="subcellular location">
    <subcellularLocation>
        <location evidence="1">Nucleus</location>
    </subcellularLocation>
</comment>
<protein>
    <recommendedName>
        <fullName evidence="7">Xylanolytic transcriptional activator regulatory domain-containing protein</fullName>
    </recommendedName>
</protein>
<keyword evidence="4" id="KW-0539">Nucleus</keyword>
<evidence type="ECO:0000256" key="2">
    <source>
        <dbReference type="ARBA" id="ARBA00022723"/>
    </source>
</evidence>
<dbReference type="RefSeq" id="XP_020116260.1">
    <property type="nucleotide sequence ID" value="XM_020263644.1"/>
</dbReference>
<dbReference type="Pfam" id="PF04082">
    <property type="entry name" value="Fungal_trans"/>
    <property type="match status" value="1"/>
</dbReference>
<evidence type="ECO:0000256" key="1">
    <source>
        <dbReference type="ARBA" id="ARBA00004123"/>
    </source>
</evidence>
<dbReference type="GeneID" id="31008502"/>
<dbReference type="GO" id="GO:0003700">
    <property type="term" value="F:DNA-binding transcription factor activity"/>
    <property type="evidence" value="ECO:0007669"/>
    <property type="project" value="InterPro"/>
</dbReference>
<dbReference type="GO" id="GO:0008270">
    <property type="term" value="F:zinc ion binding"/>
    <property type="evidence" value="ECO:0007669"/>
    <property type="project" value="InterPro"/>
</dbReference>
<dbReference type="EMBL" id="LFMY01000016">
    <property type="protein sequence ID" value="OKL56139.1"/>
    <property type="molecule type" value="Genomic_DNA"/>
</dbReference>
<dbReference type="SMART" id="SM00906">
    <property type="entry name" value="Fungal_trans"/>
    <property type="match status" value="1"/>
</dbReference>
<dbReference type="Proteomes" id="UP000214365">
    <property type="component" value="Unassembled WGS sequence"/>
</dbReference>
<keyword evidence="9" id="KW-1185">Reference proteome</keyword>
<keyword evidence="3" id="KW-0238">DNA-binding</keyword>
<evidence type="ECO:0000256" key="3">
    <source>
        <dbReference type="ARBA" id="ARBA00023125"/>
    </source>
</evidence>
<dbReference type="STRING" id="1441469.A0A225AKT3"/>
<comment type="caution">
    <text evidence="8">The sequence shown here is derived from an EMBL/GenBank/DDBJ whole genome shotgun (WGS) entry which is preliminary data.</text>
</comment>
<feature type="region of interest" description="Disordered" evidence="6">
    <location>
        <begin position="1"/>
        <end position="22"/>
    </location>
</feature>
<evidence type="ECO:0000313" key="9">
    <source>
        <dbReference type="Proteomes" id="UP000214365"/>
    </source>
</evidence>
<dbReference type="GO" id="GO:0005634">
    <property type="term" value="C:nucleus"/>
    <property type="evidence" value="ECO:0007669"/>
    <property type="project" value="UniProtKB-SubCell"/>
</dbReference>
<feature type="domain" description="Xylanolytic transcriptional activator regulatory" evidence="7">
    <location>
        <begin position="336"/>
        <end position="410"/>
    </location>
</feature>
<evidence type="ECO:0000256" key="4">
    <source>
        <dbReference type="ARBA" id="ARBA00023242"/>
    </source>
</evidence>
<dbReference type="PANTHER" id="PTHR46910">
    <property type="entry name" value="TRANSCRIPTION FACTOR PDR1"/>
    <property type="match status" value="1"/>
</dbReference>
<proteinExistence type="predicted"/>
<accession>A0A225AKT3</accession>
<evidence type="ECO:0000313" key="8">
    <source>
        <dbReference type="EMBL" id="OKL56139.1"/>
    </source>
</evidence>
<evidence type="ECO:0000259" key="7">
    <source>
        <dbReference type="SMART" id="SM00906"/>
    </source>
</evidence>
<dbReference type="AlphaFoldDB" id="A0A225AKT3"/>
<dbReference type="InterPro" id="IPR007219">
    <property type="entry name" value="XnlR_reg_dom"/>
</dbReference>
<dbReference type="InterPro" id="IPR050987">
    <property type="entry name" value="AtrR-like"/>
</dbReference>
<sequence>MSRHAINVESRRQNVTGGHRNAAPVCEQDSNVYIPSGPNELTIQRSFDIVVGYRMLDIGELAARLERLENAVDRCTSVLTALSNKTTMSSTPTPDSAVGFERDEEDMQAVHTIQNGALTTDEERIVDTDGGYRSQNKDDRKRHYRATSMESLFSSIHNSIDKCLKCYTQSTDPMEDHIYNELLKTNQLWMDQFNDKSLTADLSDDGLPPTPPSKELLDSLTDVYFRQVNTILPVLSRERFYGHLYSISEIQDDSAWVIISNNLTIQSLYQVVRLAVQGSEQLVPMAMHKEVVQPFLENARRAFAHIKSLHSPRLINVQAITSLFLIAMDHFQMETADVLLEQACRLALDAGIHHENNGTFIYSPAEIKERRGLFWTLFVLDKNWSLIKGRNPFIPLQTCSIPFLTPDTTNEADNVLEKYFLVRIRLAMIQEQIYLDLYSSQGKRRQHTLDTITVLDNLLQQWYKEHTALLDVSLLNGPQSALALEILFHYQNSRILVLSCVDEWSCRAACVNLSRESIMILQNLNQSRGIEKHSALHRGLQLVPFAGFTELVQSILNSVGQQDAPITSLKSDCDLLRSAVEIIENITSPESPNTYGFKLHSTASRCLDLVSNIVSYAESRSTMAIGSTTEVVTPKNRKQKFEPQMVKPLETFNSNNIYDMFDDFDMTYDPSTQTIVPSTATFPFLS</sequence>
<reference evidence="8 9" key="1">
    <citation type="submission" date="2015-06" db="EMBL/GenBank/DDBJ databases">
        <title>Talaromyces atroroseus IBT 11181 draft genome.</title>
        <authorList>
            <person name="Rasmussen K.B."/>
            <person name="Rasmussen S."/>
            <person name="Petersen B."/>
            <person name="Sicheritz-Ponten T."/>
            <person name="Mortensen U.H."/>
            <person name="Thrane U."/>
        </authorList>
    </citation>
    <scope>NUCLEOTIDE SEQUENCE [LARGE SCALE GENOMIC DNA]</scope>
    <source>
        <strain evidence="8 9">IBT 11181</strain>
    </source>
</reference>
<keyword evidence="2" id="KW-0479">Metal-binding</keyword>
<name>A0A225AKT3_TALAT</name>
<dbReference type="GO" id="GO:0003677">
    <property type="term" value="F:DNA binding"/>
    <property type="evidence" value="ECO:0007669"/>
    <property type="project" value="UniProtKB-KW"/>
</dbReference>